<feature type="transmembrane region" description="Helical" evidence="2">
    <location>
        <begin position="12"/>
        <end position="32"/>
    </location>
</feature>
<dbReference type="CDD" id="cd01949">
    <property type="entry name" value="GGDEF"/>
    <property type="match status" value="1"/>
</dbReference>
<dbReference type="CDD" id="cd01948">
    <property type="entry name" value="EAL"/>
    <property type="match status" value="1"/>
</dbReference>
<feature type="domain" description="EAL" evidence="3">
    <location>
        <begin position="542"/>
        <end position="795"/>
    </location>
</feature>
<dbReference type="SMART" id="SM00052">
    <property type="entry name" value="EAL"/>
    <property type="match status" value="1"/>
</dbReference>
<evidence type="ECO:0000259" key="3">
    <source>
        <dbReference type="PROSITE" id="PS50883"/>
    </source>
</evidence>
<feature type="transmembrane region" description="Helical" evidence="2">
    <location>
        <begin position="77"/>
        <end position="100"/>
    </location>
</feature>
<dbReference type="Proteomes" id="UP001219605">
    <property type="component" value="Chromosome"/>
</dbReference>
<feature type="transmembrane region" description="Helical" evidence="2">
    <location>
        <begin position="112"/>
        <end position="131"/>
    </location>
</feature>
<name>A0ABY7ZSM9_9ACTN</name>
<accession>A0ABY7ZSM9</accession>
<feature type="domain" description="GGDEF" evidence="4">
    <location>
        <begin position="402"/>
        <end position="534"/>
    </location>
</feature>
<dbReference type="EMBL" id="CP118615">
    <property type="protein sequence ID" value="WDZ85975.1"/>
    <property type="molecule type" value="Genomic_DNA"/>
</dbReference>
<feature type="transmembrane region" description="Helical" evidence="2">
    <location>
        <begin position="39"/>
        <end position="57"/>
    </location>
</feature>
<dbReference type="Pfam" id="PF00563">
    <property type="entry name" value="EAL"/>
    <property type="match status" value="1"/>
</dbReference>
<dbReference type="InterPro" id="IPR043128">
    <property type="entry name" value="Rev_trsase/Diguanyl_cyclase"/>
</dbReference>
<dbReference type="RefSeq" id="WP_275032741.1">
    <property type="nucleotide sequence ID" value="NZ_CP118615.1"/>
</dbReference>
<keyword evidence="2" id="KW-0472">Membrane</keyword>
<dbReference type="InterPro" id="IPR029787">
    <property type="entry name" value="Nucleotide_cyclase"/>
</dbReference>
<dbReference type="InterPro" id="IPR001633">
    <property type="entry name" value="EAL_dom"/>
</dbReference>
<keyword evidence="2" id="KW-1133">Transmembrane helix</keyword>
<dbReference type="PROSITE" id="PS50887">
    <property type="entry name" value="GGDEF"/>
    <property type="match status" value="1"/>
</dbReference>
<evidence type="ECO:0000313" key="6">
    <source>
        <dbReference type="Proteomes" id="UP001219605"/>
    </source>
</evidence>
<dbReference type="PANTHER" id="PTHR33121">
    <property type="entry name" value="CYCLIC DI-GMP PHOSPHODIESTERASE PDEF"/>
    <property type="match status" value="1"/>
</dbReference>
<organism evidence="5 6">
    <name type="scientific">Micromonospora cathayae</name>
    <dbReference type="NCBI Taxonomy" id="3028804"/>
    <lineage>
        <taxon>Bacteria</taxon>
        <taxon>Bacillati</taxon>
        <taxon>Actinomycetota</taxon>
        <taxon>Actinomycetes</taxon>
        <taxon>Micromonosporales</taxon>
        <taxon>Micromonosporaceae</taxon>
        <taxon>Micromonospora</taxon>
    </lineage>
</organism>
<dbReference type="SUPFAM" id="SSF55073">
    <property type="entry name" value="Nucleotide cyclase"/>
    <property type="match status" value="1"/>
</dbReference>
<gene>
    <name evidence="5" type="ORF">PVK37_05990</name>
</gene>
<dbReference type="Gene3D" id="3.30.70.270">
    <property type="match status" value="1"/>
</dbReference>
<evidence type="ECO:0000256" key="2">
    <source>
        <dbReference type="SAM" id="Phobius"/>
    </source>
</evidence>
<dbReference type="Gene3D" id="3.20.20.450">
    <property type="entry name" value="EAL domain"/>
    <property type="match status" value="1"/>
</dbReference>
<keyword evidence="6" id="KW-1185">Reference proteome</keyword>
<protein>
    <submittedName>
        <fullName evidence="5">Bifunctional diguanylate cyclase/phosphodiesterase</fullName>
    </submittedName>
</protein>
<evidence type="ECO:0000259" key="4">
    <source>
        <dbReference type="PROSITE" id="PS50887"/>
    </source>
</evidence>
<dbReference type="PROSITE" id="PS50883">
    <property type="entry name" value="EAL"/>
    <property type="match status" value="1"/>
</dbReference>
<feature type="transmembrane region" description="Helical" evidence="2">
    <location>
        <begin position="182"/>
        <end position="203"/>
    </location>
</feature>
<reference evidence="5 6" key="1">
    <citation type="submission" date="2023-02" db="EMBL/GenBank/DDBJ databases">
        <authorList>
            <person name="Mo P."/>
        </authorList>
    </citation>
    <scope>NUCLEOTIDE SEQUENCE [LARGE SCALE GENOMIC DNA]</scope>
    <source>
        <strain evidence="5 6">HUAS 3</strain>
    </source>
</reference>
<dbReference type="SUPFAM" id="SSF55781">
    <property type="entry name" value="GAF domain-like"/>
    <property type="match status" value="1"/>
</dbReference>
<dbReference type="PANTHER" id="PTHR33121:SF70">
    <property type="entry name" value="SIGNALING PROTEIN YKOW"/>
    <property type="match status" value="1"/>
</dbReference>
<dbReference type="InterPro" id="IPR050706">
    <property type="entry name" value="Cyclic-di-GMP_PDE-like"/>
</dbReference>
<dbReference type="InterPro" id="IPR000160">
    <property type="entry name" value="GGDEF_dom"/>
</dbReference>
<dbReference type="SUPFAM" id="SSF141868">
    <property type="entry name" value="EAL domain-like"/>
    <property type="match status" value="1"/>
</dbReference>
<dbReference type="NCBIfam" id="TIGR00254">
    <property type="entry name" value="GGDEF"/>
    <property type="match status" value="1"/>
</dbReference>
<evidence type="ECO:0000256" key="1">
    <source>
        <dbReference type="SAM" id="MobiDB-lite"/>
    </source>
</evidence>
<feature type="region of interest" description="Disordered" evidence="1">
    <location>
        <begin position="280"/>
        <end position="302"/>
    </location>
</feature>
<keyword evidence="2" id="KW-0812">Transmembrane</keyword>
<feature type="transmembrane region" description="Helical" evidence="2">
    <location>
        <begin position="143"/>
        <end position="170"/>
    </location>
</feature>
<dbReference type="Pfam" id="PF00990">
    <property type="entry name" value="GGDEF"/>
    <property type="match status" value="1"/>
</dbReference>
<dbReference type="InterPro" id="IPR035919">
    <property type="entry name" value="EAL_sf"/>
</dbReference>
<dbReference type="SMART" id="SM00267">
    <property type="entry name" value="GGDEF"/>
    <property type="match status" value="1"/>
</dbReference>
<sequence>MNETDQQLRLLVGLVVVLALLVETIAVGIAAATRLPTSASDVAMLVMLTFMVFVSSSTKARIRIRSTTHSISWNETAIIIGVAIAPTPWVIVCTGLGVALGSLKLPAIKMAFGIGKNVLVAGTAGLVLAVLDWSWPPAELTGLVVPLAVAYLAAALVDDLLAIPVIALASRTRVSRQFRSNLDLRLTGFAVRFAVALATLVIIHADTRLLLALPPLVISLHLAYSHRIQTRTEQQAWQRLARTTDALNSVDLDQVLTTAVTQAAELFSADEVEIELHDGPRSVRGSSTTISYDGPPAGDRPTVDGSVIPIPLEGHDRTLDIGILRLRFRGPVRLSEREQYTLRTFASALCTAVRNAQAYAELARVAADHAHAATHDALTGLANRRHLLDQGSAQLEGRHADGVTALALIDLNHFKEINDTLGHAAGDRVLVQVAARLRDAAHHDDLVARLGGDEFAVLLRGLPAPAVAAHRTETLLAALREPFDLDGMRISVEASGGIAVAPTSGGMAELLRRADVAMYQAKRNGQRTASYTPTRDTADLGRLTLGGDLPRAVADHEFAVHFQPIVDLATGEVVGAEALTRWHHPTNGTVDPSRFLEAVERSGLLPAFAETVLDQALVALMSWREAGFDLPVAVNVSPRSLLDARFPGSVLARLRAHDLPPDRLMLELTENLTLSQLDVVDRVLGRLRDAGVRLALDDFGTGYSSLSLLSRIPVHEIKIDRSFVNDMETSAEATAVIRSTLDLGRSLDLTVVAEGVESEPQRRALWELGCLAGQGHLFARPMPAGRFLAALRRGAGGRPGTLAPPLHDAGAVIRLAPGRRQNGRNRPDRLPHFPA</sequence>
<proteinExistence type="predicted"/>
<evidence type="ECO:0000313" key="5">
    <source>
        <dbReference type="EMBL" id="WDZ85975.1"/>
    </source>
</evidence>